<accession>A0ABQ9A2H2</accession>
<proteinExistence type="predicted"/>
<reference evidence="1" key="1">
    <citation type="submission" date="2022-10" db="EMBL/GenBank/DDBJ databases">
        <authorList>
            <person name="Hyden B.L."/>
            <person name="Feng K."/>
            <person name="Yates T."/>
            <person name="Jawdy S."/>
            <person name="Smart L.B."/>
            <person name="Muchero W."/>
        </authorList>
    </citation>
    <scope>NUCLEOTIDE SEQUENCE</scope>
    <source>
        <tissue evidence="1">Shoot tip</tissue>
    </source>
</reference>
<keyword evidence="2" id="KW-1185">Reference proteome</keyword>
<dbReference type="EMBL" id="JAPFFI010000023">
    <property type="protein sequence ID" value="KAJ6321818.1"/>
    <property type="molecule type" value="Genomic_DNA"/>
</dbReference>
<comment type="caution">
    <text evidence="1">The sequence shown here is derived from an EMBL/GenBank/DDBJ whole genome shotgun (WGS) entry which is preliminary data.</text>
</comment>
<gene>
    <name evidence="1" type="ORF">OIU77_011824</name>
</gene>
<dbReference type="PANTHER" id="PTHR34126">
    <property type="entry name" value="PEROXISOME BIOGENESIS PROTEIN 22"/>
    <property type="match status" value="1"/>
</dbReference>
<evidence type="ECO:0000313" key="1">
    <source>
        <dbReference type="EMBL" id="KAJ6321818.1"/>
    </source>
</evidence>
<name>A0ABQ9A2H2_9ROSI</name>
<dbReference type="PANTHER" id="PTHR34126:SF1">
    <property type="entry name" value="PEROXISOME BIOGENESIS PROTEIN 22"/>
    <property type="match status" value="1"/>
</dbReference>
<reference evidence="1" key="2">
    <citation type="journal article" date="2023" name="Int. J. Mol. Sci.">
        <title>De Novo Assembly and Annotation of 11 Diverse Shrub Willow (Salix) Genomes Reveals Novel Gene Organization in Sex-Linked Regions.</title>
        <authorList>
            <person name="Hyden B."/>
            <person name="Feng K."/>
            <person name="Yates T.B."/>
            <person name="Jawdy S."/>
            <person name="Cereghino C."/>
            <person name="Smart L.B."/>
            <person name="Muchero W."/>
        </authorList>
    </citation>
    <scope>NUCLEOTIDE SEQUENCE</scope>
    <source>
        <tissue evidence="1">Shoot tip</tissue>
    </source>
</reference>
<sequence>MPPKQESVDRFLLVASAKQTKVDTDLRIGCKLVLFCSTENGISSFVRQLEPDWHLETNLDVLFQLTKFVRYQLYISAIGSGSASGSDTITSTSIESYFSDDSVA</sequence>
<protein>
    <submittedName>
        <fullName evidence="1">Uncharacterized protein</fullName>
    </submittedName>
</protein>
<organism evidence="1 2">
    <name type="scientific">Salix suchowensis</name>
    <dbReference type="NCBI Taxonomy" id="1278906"/>
    <lineage>
        <taxon>Eukaryota</taxon>
        <taxon>Viridiplantae</taxon>
        <taxon>Streptophyta</taxon>
        <taxon>Embryophyta</taxon>
        <taxon>Tracheophyta</taxon>
        <taxon>Spermatophyta</taxon>
        <taxon>Magnoliopsida</taxon>
        <taxon>eudicotyledons</taxon>
        <taxon>Gunneridae</taxon>
        <taxon>Pentapetalae</taxon>
        <taxon>rosids</taxon>
        <taxon>fabids</taxon>
        <taxon>Malpighiales</taxon>
        <taxon>Salicaceae</taxon>
        <taxon>Saliceae</taxon>
        <taxon>Salix</taxon>
    </lineage>
</organism>
<evidence type="ECO:0000313" key="2">
    <source>
        <dbReference type="Proteomes" id="UP001141253"/>
    </source>
</evidence>
<dbReference type="InterPro" id="IPR037485">
    <property type="entry name" value="PEX22"/>
</dbReference>
<dbReference type="Pfam" id="PF22978">
    <property type="entry name" value="HAD_Pex22"/>
    <property type="match status" value="1"/>
</dbReference>
<dbReference type="Proteomes" id="UP001141253">
    <property type="component" value="Chromosome 8"/>
</dbReference>